<organism evidence="3 4">
    <name type="scientific">Pseudogymnoascus verrucosus</name>
    <dbReference type="NCBI Taxonomy" id="342668"/>
    <lineage>
        <taxon>Eukaryota</taxon>
        <taxon>Fungi</taxon>
        <taxon>Dikarya</taxon>
        <taxon>Ascomycota</taxon>
        <taxon>Pezizomycotina</taxon>
        <taxon>Leotiomycetes</taxon>
        <taxon>Thelebolales</taxon>
        <taxon>Thelebolaceae</taxon>
        <taxon>Pseudogymnoascus</taxon>
    </lineage>
</organism>
<name>A0A1B8G8R4_9PEZI</name>
<feature type="domain" description="DUF7730" evidence="2">
    <location>
        <begin position="122"/>
        <end position="338"/>
    </location>
</feature>
<dbReference type="AlphaFoldDB" id="A0A1B8G8R4"/>
<dbReference type="PANTHER" id="PTHR38790">
    <property type="entry name" value="2EXR DOMAIN-CONTAINING PROTEIN-RELATED"/>
    <property type="match status" value="1"/>
</dbReference>
<evidence type="ECO:0000313" key="3">
    <source>
        <dbReference type="EMBL" id="OBT92201.1"/>
    </source>
</evidence>
<sequence>MTSRRSRTGKALPLRNYELRLKPSKCVFEGHRSFNAPSICDHSHIVLNHPASLFSYLVPTNSPTMQPHPLAFLLGFTSRRKKKGERSPPKPLPPRSRRLTVGEIPSLEEPSSDPLPPPTIAHPQEVSPIFLLPTELRLQIYTLVLGNRNIHLGLETQDDNRLSPYLRHYHCKYGRQDLFIDPWHNCWSPRGGRPKDPVQKILSLLLTCRLVYSEAINLLYSANTFQLENLHLVKHLHTLVLPQRLQAMQRLVLILRFDRFPLAPNEIEDNELSQAMVWKTLSELKGLREVHLHLQAAETDDRMWRDDGSCREALRTQIRPLVERLDVFRVWLPVMKILTWEGMESDSFAVWPS</sequence>
<keyword evidence="4" id="KW-1185">Reference proteome</keyword>
<reference evidence="3 4" key="1">
    <citation type="submission" date="2016-03" db="EMBL/GenBank/DDBJ databases">
        <title>Comparative genomics of Pseudogymnoascus destructans, the fungus causing white-nose syndrome of bats.</title>
        <authorList>
            <person name="Palmer J.M."/>
            <person name="Drees K.P."/>
            <person name="Foster J.T."/>
            <person name="Lindner D.L."/>
        </authorList>
    </citation>
    <scope>NUCLEOTIDE SEQUENCE [LARGE SCALE GENOMIC DNA]</scope>
    <source>
        <strain evidence="3 4">UAMH 10579</strain>
    </source>
</reference>
<dbReference type="Pfam" id="PF24864">
    <property type="entry name" value="DUF7730"/>
    <property type="match status" value="1"/>
</dbReference>
<dbReference type="EMBL" id="KV460271">
    <property type="protein sequence ID" value="OBT92201.1"/>
    <property type="molecule type" value="Genomic_DNA"/>
</dbReference>
<dbReference type="Proteomes" id="UP000091956">
    <property type="component" value="Unassembled WGS sequence"/>
</dbReference>
<protein>
    <recommendedName>
        <fullName evidence="2">DUF7730 domain-containing protein</fullName>
    </recommendedName>
</protein>
<reference evidence="4" key="2">
    <citation type="journal article" date="2018" name="Nat. Commun.">
        <title>Extreme sensitivity to ultraviolet light in the fungal pathogen causing white-nose syndrome of bats.</title>
        <authorList>
            <person name="Palmer J.M."/>
            <person name="Drees K.P."/>
            <person name="Foster J.T."/>
            <person name="Lindner D.L."/>
        </authorList>
    </citation>
    <scope>NUCLEOTIDE SEQUENCE [LARGE SCALE GENOMIC DNA]</scope>
    <source>
        <strain evidence="4">UAMH 10579</strain>
    </source>
</reference>
<dbReference type="OrthoDB" id="4757095at2759"/>
<evidence type="ECO:0000313" key="4">
    <source>
        <dbReference type="Proteomes" id="UP000091956"/>
    </source>
</evidence>
<dbReference type="GeneID" id="28843379"/>
<dbReference type="InterPro" id="IPR056632">
    <property type="entry name" value="DUF7730"/>
</dbReference>
<proteinExistence type="predicted"/>
<accession>A0A1B8G8R4</accession>
<gene>
    <name evidence="3" type="ORF">VE01_09993</name>
</gene>
<feature type="region of interest" description="Disordered" evidence="1">
    <location>
        <begin position="79"/>
        <end position="119"/>
    </location>
</feature>
<dbReference type="STRING" id="342668.A0A1B8G8R4"/>
<dbReference type="RefSeq" id="XP_018125934.1">
    <property type="nucleotide sequence ID" value="XM_018279400.2"/>
</dbReference>
<evidence type="ECO:0000256" key="1">
    <source>
        <dbReference type="SAM" id="MobiDB-lite"/>
    </source>
</evidence>
<evidence type="ECO:0000259" key="2">
    <source>
        <dbReference type="Pfam" id="PF24864"/>
    </source>
</evidence>